<protein>
    <submittedName>
        <fullName evidence="1">Uncharacterized protein</fullName>
    </submittedName>
</protein>
<accession>A0A075M0E9</accession>
<dbReference type="Proteomes" id="UP000028561">
    <property type="component" value="Segment"/>
</dbReference>
<dbReference type="GeneID" id="20283131"/>
<sequence length="84" mass="10221">MEQKAKWIFIGESDEFFTKSKFYPEIDRASTEWGGISEEAFIDIINNEFEVEHPIDENYKFFIDNEGEPHLMDKEFWQINFYRL</sequence>
<keyword evidence="2" id="KW-1185">Reference proteome</keyword>
<reference evidence="2" key="1">
    <citation type="submission" date="2014-09" db="EMBL/GenBank/DDBJ databases">
        <title>Genomic characterization and comparison of seven Myoviridae bacteriophage infecting Bacillus thuringiensis.</title>
        <authorList>
            <person name="Sauder A.B."/>
            <person name="McKenzie Q.R."/>
            <person name="Temple L.M."/>
            <person name="Alexis B.K."/>
            <person name="Al-Atrache Z."/>
            <person name="Lewis L.O."/>
            <person name="Loesser-Casey K.E."/>
            <person name="Mitchell K.J."/>
        </authorList>
    </citation>
    <scope>NUCLEOTIDE SEQUENCE [LARGE SCALE GENOMIC DNA]</scope>
</reference>
<proteinExistence type="predicted"/>
<reference evidence="1 2" key="2">
    <citation type="journal article" date="2016" name="Virology (Lond)">
        <title>Genomic characterization and comparison of seven Myoviridae bacteriophage infecting Bacillus thuringiensis.</title>
        <authorList>
            <person name="Sauder A.B."/>
            <person name="Quinn M.R."/>
            <person name="Brouillette A."/>
            <person name="Caruso S."/>
            <person name="Cresawn S."/>
            <person name="Erill I."/>
            <person name="Lewis L."/>
            <person name="Loesser-Casey K."/>
            <person name="Pate M."/>
            <person name="Scott C."/>
            <person name="Stockwell S."/>
            <person name="Temple L."/>
        </authorList>
    </citation>
    <scope>NUCLEOTIDE SEQUENCE [LARGE SCALE GENOMIC DNA]</scope>
</reference>
<dbReference type="RefSeq" id="YP_009055909.1">
    <property type="nucleotide sequence ID" value="NC_024788.1"/>
</dbReference>
<dbReference type="EMBL" id="KJ489402">
    <property type="protein sequence ID" value="AIF72020.1"/>
    <property type="molecule type" value="Genomic_DNA"/>
</dbReference>
<dbReference type="KEGG" id="vg:20283131"/>
<organism evidence="1 2">
    <name type="scientific">Bacillus phage Riley</name>
    <dbReference type="NCBI Taxonomy" id="1486662"/>
    <lineage>
        <taxon>Viruses</taxon>
        <taxon>Duplodnaviria</taxon>
        <taxon>Heunggongvirae</taxon>
        <taxon>Uroviricota</taxon>
        <taxon>Caudoviricetes</taxon>
        <taxon>Herelleviridae</taxon>
        <taxon>Bastillevirinae</taxon>
        <taxon>Bequatrovirus</taxon>
        <taxon>Bequatrovirus riley</taxon>
    </lineage>
</organism>
<name>A0A075M0E9_9CAUD</name>
<evidence type="ECO:0000313" key="2">
    <source>
        <dbReference type="Proteomes" id="UP000028561"/>
    </source>
</evidence>
<evidence type="ECO:0000313" key="1">
    <source>
        <dbReference type="EMBL" id="AIF72020.1"/>
    </source>
</evidence>